<proteinExistence type="predicted"/>
<name>A0AAV5REC3_STABA</name>
<keyword evidence="3" id="KW-1185">Reference proteome</keyword>
<organism evidence="2 3">
    <name type="scientific">Starmerella bacillaris</name>
    <name type="common">Yeast</name>
    <name type="synonym">Candida zemplinina</name>
    <dbReference type="NCBI Taxonomy" id="1247836"/>
    <lineage>
        <taxon>Eukaryota</taxon>
        <taxon>Fungi</taxon>
        <taxon>Dikarya</taxon>
        <taxon>Ascomycota</taxon>
        <taxon>Saccharomycotina</taxon>
        <taxon>Dipodascomycetes</taxon>
        <taxon>Dipodascales</taxon>
        <taxon>Trichomonascaceae</taxon>
        <taxon>Starmerella</taxon>
    </lineage>
</organism>
<evidence type="ECO:0000313" key="3">
    <source>
        <dbReference type="Proteomes" id="UP001362899"/>
    </source>
</evidence>
<comment type="caution">
    <text evidence="2">The sequence shown here is derived from an EMBL/GenBank/DDBJ whole genome shotgun (WGS) entry which is preliminary data.</text>
</comment>
<gene>
    <name evidence="2" type="ORF">DASB73_005350</name>
</gene>
<accession>A0AAV5REC3</accession>
<keyword evidence="1" id="KW-0812">Transmembrane</keyword>
<keyword evidence="1" id="KW-0472">Membrane</keyword>
<reference evidence="2 3" key="1">
    <citation type="journal article" date="2023" name="Elife">
        <title>Identification of key yeast species and microbe-microbe interactions impacting larval growth of Drosophila in the wild.</title>
        <authorList>
            <person name="Mure A."/>
            <person name="Sugiura Y."/>
            <person name="Maeda R."/>
            <person name="Honda K."/>
            <person name="Sakurai N."/>
            <person name="Takahashi Y."/>
            <person name="Watada M."/>
            <person name="Katoh T."/>
            <person name="Gotoh A."/>
            <person name="Gotoh Y."/>
            <person name="Taniguchi I."/>
            <person name="Nakamura K."/>
            <person name="Hayashi T."/>
            <person name="Katayama T."/>
            <person name="Uemura T."/>
            <person name="Hattori Y."/>
        </authorList>
    </citation>
    <scope>NUCLEOTIDE SEQUENCE [LARGE SCALE GENOMIC DNA]</scope>
    <source>
        <strain evidence="2 3">SB-73</strain>
    </source>
</reference>
<dbReference type="Proteomes" id="UP001362899">
    <property type="component" value="Unassembled WGS sequence"/>
</dbReference>
<evidence type="ECO:0000313" key="2">
    <source>
        <dbReference type="EMBL" id="GMM49577.1"/>
    </source>
</evidence>
<sequence>MNRTKRVKFILPNKTTAYSARPMVSSENSKSKEFVMPPSALKKSSYNSRLLKDTQYQDNSYFNTKEAIEISNILNANLRSGTQVVSYMYNMVVNLVATSLTQIIYHLYVKHYFRSHNA</sequence>
<feature type="transmembrane region" description="Helical" evidence="1">
    <location>
        <begin position="87"/>
        <end position="108"/>
    </location>
</feature>
<evidence type="ECO:0000256" key="1">
    <source>
        <dbReference type="SAM" id="Phobius"/>
    </source>
</evidence>
<dbReference type="EMBL" id="BTGC01000003">
    <property type="protein sequence ID" value="GMM49577.1"/>
    <property type="molecule type" value="Genomic_DNA"/>
</dbReference>
<dbReference type="AlphaFoldDB" id="A0AAV5REC3"/>
<protein>
    <submittedName>
        <fullName evidence="2">Uncharacterized protein</fullName>
    </submittedName>
</protein>
<keyword evidence="1" id="KW-1133">Transmembrane helix</keyword>